<dbReference type="GeneID" id="87870517"/>
<protein>
    <recommendedName>
        <fullName evidence="4">Transmembrane protein</fullName>
    </recommendedName>
</protein>
<reference evidence="2 3" key="1">
    <citation type="journal article" date="2023" name="Mol. Phylogenet. Evol.">
        <title>Genome-scale phylogeny and comparative genomics of the fungal order Sordariales.</title>
        <authorList>
            <person name="Hensen N."/>
            <person name="Bonometti L."/>
            <person name="Westerberg I."/>
            <person name="Brannstrom I.O."/>
            <person name="Guillou S."/>
            <person name="Cros-Aarteil S."/>
            <person name="Calhoun S."/>
            <person name="Haridas S."/>
            <person name="Kuo A."/>
            <person name="Mondo S."/>
            <person name="Pangilinan J."/>
            <person name="Riley R."/>
            <person name="LaButti K."/>
            <person name="Andreopoulos B."/>
            <person name="Lipzen A."/>
            <person name="Chen C."/>
            <person name="Yan M."/>
            <person name="Daum C."/>
            <person name="Ng V."/>
            <person name="Clum A."/>
            <person name="Steindorff A."/>
            <person name="Ohm R.A."/>
            <person name="Martin F."/>
            <person name="Silar P."/>
            <person name="Natvig D.O."/>
            <person name="Lalanne C."/>
            <person name="Gautier V."/>
            <person name="Ament-Velasquez S.L."/>
            <person name="Kruys A."/>
            <person name="Hutchinson M.I."/>
            <person name="Powell A.J."/>
            <person name="Barry K."/>
            <person name="Miller A.N."/>
            <person name="Grigoriev I.V."/>
            <person name="Debuchy R."/>
            <person name="Gladieux P."/>
            <person name="Hiltunen Thoren M."/>
            <person name="Johannesson H."/>
        </authorList>
    </citation>
    <scope>NUCLEOTIDE SEQUENCE [LARGE SCALE GENOMIC DNA]</scope>
    <source>
        <strain evidence="2 3">FGSC 10403</strain>
    </source>
</reference>
<name>A0AAJ0I676_9PEZI</name>
<gene>
    <name evidence="2" type="ORF">B0T23DRAFT_170145</name>
</gene>
<dbReference type="AlphaFoldDB" id="A0AAJ0I676"/>
<accession>A0AAJ0I676</accession>
<evidence type="ECO:0000313" key="3">
    <source>
        <dbReference type="Proteomes" id="UP001285908"/>
    </source>
</evidence>
<keyword evidence="3" id="KW-1185">Reference proteome</keyword>
<organism evidence="2 3">
    <name type="scientific">Neurospora hispaniola</name>
    <dbReference type="NCBI Taxonomy" id="588809"/>
    <lineage>
        <taxon>Eukaryota</taxon>
        <taxon>Fungi</taxon>
        <taxon>Dikarya</taxon>
        <taxon>Ascomycota</taxon>
        <taxon>Pezizomycotina</taxon>
        <taxon>Sordariomycetes</taxon>
        <taxon>Sordariomycetidae</taxon>
        <taxon>Sordariales</taxon>
        <taxon>Sordariaceae</taxon>
        <taxon>Neurospora</taxon>
    </lineage>
</organism>
<dbReference type="EMBL" id="JAULSX010000005">
    <property type="protein sequence ID" value="KAK3490794.1"/>
    <property type="molecule type" value="Genomic_DNA"/>
</dbReference>
<keyword evidence="1" id="KW-0812">Transmembrane</keyword>
<evidence type="ECO:0008006" key="4">
    <source>
        <dbReference type="Google" id="ProtNLM"/>
    </source>
</evidence>
<sequence length="114" mass="13145">MEKKKEQHMDGRVDKNWLCLIFVFSRNVSYILHSISLCINCIANLFFLSAFFTPVRLAITSTHRNPSFDDVAVLHGRLFTVTHVESTSCVFFSTIFKLCMYGKQGSRQKAMMNQ</sequence>
<keyword evidence="1" id="KW-1133">Transmembrane helix</keyword>
<feature type="transmembrane region" description="Helical" evidence="1">
    <location>
        <begin position="30"/>
        <end position="52"/>
    </location>
</feature>
<dbReference type="Proteomes" id="UP001285908">
    <property type="component" value="Unassembled WGS sequence"/>
</dbReference>
<proteinExistence type="predicted"/>
<comment type="caution">
    <text evidence="2">The sequence shown here is derived from an EMBL/GenBank/DDBJ whole genome shotgun (WGS) entry which is preliminary data.</text>
</comment>
<dbReference type="RefSeq" id="XP_062691977.1">
    <property type="nucleotide sequence ID" value="XM_062832895.1"/>
</dbReference>
<evidence type="ECO:0000313" key="2">
    <source>
        <dbReference type="EMBL" id="KAK3490794.1"/>
    </source>
</evidence>
<evidence type="ECO:0000256" key="1">
    <source>
        <dbReference type="SAM" id="Phobius"/>
    </source>
</evidence>
<keyword evidence="1" id="KW-0472">Membrane</keyword>